<proteinExistence type="predicted"/>
<organism evidence="2 3">
    <name type="scientific">Lysobacter dokdonensis DS-58</name>
    <dbReference type="NCBI Taxonomy" id="1300345"/>
    <lineage>
        <taxon>Bacteria</taxon>
        <taxon>Pseudomonadati</taxon>
        <taxon>Pseudomonadota</taxon>
        <taxon>Gammaproteobacteria</taxon>
        <taxon>Lysobacterales</taxon>
        <taxon>Lysobacteraceae</taxon>
        <taxon>Noviluteimonas</taxon>
    </lineage>
</organism>
<sequence length="74" mass="7880">MPTSPKARHATFDRKPASKAALTHEQLTADLERFRADGGHIEKLGNTNSLLKVGMAATQATPASPTRQGGSRQP</sequence>
<comment type="caution">
    <text evidence="2">The sequence shown here is derived from an EMBL/GenBank/DDBJ whole genome shotgun (WGS) entry which is preliminary data.</text>
</comment>
<accession>A0A0A2X0M3</accession>
<dbReference type="Proteomes" id="UP000030518">
    <property type="component" value="Unassembled WGS sequence"/>
</dbReference>
<reference evidence="2 3" key="1">
    <citation type="submission" date="2014-09" db="EMBL/GenBank/DDBJ databases">
        <title>Genome sequences of Lysobacter dokdonensis DS-58.</title>
        <authorList>
            <person name="Kim J.F."/>
            <person name="Kwak M.-J."/>
        </authorList>
    </citation>
    <scope>NUCLEOTIDE SEQUENCE [LARGE SCALE GENOMIC DNA]</scope>
    <source>
        <strain evidence="2 3">DS-58</strain>
    </source>
</reference>
<dbReference type="AlphaFoldDB" id="A0A0A2X0M3"/>
<dbReference type="RefSeq" id="WP_036169260.1">
    <property type="nucleotide sequence ID" value="NZ_JRKJ01000016.1"/>
</dbReference>
<dbReference type="PATRIC" id="fig|1300345.3.peg.1978"/>
<keyword evidence="3" id="KW-1185">Reference proteome</keyword>
<gene>
    <name evidence="2" type="ORF">LF41_302</name>
</gene>
<evidence type="ECO:0000313" key="2">
    <source>
        <dbReference type="EMBL" id="KGQ18769.1"/>
    </source>
</evidence>
<dbReference type="OrthoDB" id="6028411at2"/>
<feature type="region of interest" description="Disordered" evidence="1">
    <location>
        <begin position="1"/>
        <end position="21"/>
    </location>
</feature>
<dbReference type="STRING" id="1300345.LF41_302"/>
<dbReference type="EMBL" id="JRKJ01000016">
    <property type="protein sequence ID" value="KGQ18769.1"/>
    <property type="molecule type" value="Genomic_DNA"/>
</dbReference>
<feature type="compositionally biased region" description="Polar residues" evidence="1">
    <location>
        <begin position="58"/>
        <end position="74"/>
    </location>
</feature>
<evidence type="ECO:0000256" key="1">
    <source>
        <dbReference type="SAM" id="MobiDB-lite"/>
    </source>
</evidence>
<feature type="region of interest" description="Disordered" evidence="1">
    <location>
        <begin position="55"/>
        <end position="74"/>
    </location>
</feature>
<name>A0A0A2X0M3_9GAMM</name>
<evidence type="ECO:0000313" key="3">
    <source>
        <dbReference type="Proteomes" id="UP000030518"/>
    </source>
</evidence>
<protein>
    <submittedName>
        <fullName evidence="2">Uncharacterized protein</fullName>
    </submittedName>
</protein>